<protein>
    <recommendedName>
        <fullName evidence="3">YHS domain protein</fullName>
    </recommendedName>
</protein>
<dbReference type="STRING" id="394221.Mmar10_1024"/>
<organism evidence="1 2">
    <name type="scientific">Maricaulis maris (strain MCS10)</name>
    <name type="common">Caulobacter maris</name>
    <dbReference type="NCBI Taxonomy" id="394221"/>
    <lineage>
        <taxon>Bacteria</taxon>
        <taxon>Pseudomonadati</taxon>
        <taxon>Pseudomonadota</taxon>
        <taxon>Alphaproteobacteria</taxon>
        <taxon>Maricaulales</taxon>
        <taxon>Maricaulaceae</taxon>
        <taxon>Maricaulis</taxon>
    </lineage>
</organism>
<gene>
    <name evidence="1" type="ordered locus">Mmar10_1024</name>
</gene>
<name>Q0AQX0_MARMM</name>
<evidence type="ECO:0000313" key="2">
    <source>
        <dbReference type="Proteomes" id="UP000001964"/>
    </source>
</evidence>
<reference evidence="1 2" key="1">
    <citation type="submission" date="2006-08" db="EMBL/GenBank/DDBJ databases">
        <title>Complete sequence of Maricaulis maris MCS10.</title>
        <authorList>
            <consortium name="US DOE Joint Genome Institute"/>
            <person name="Copeland A."/>
            <person name="Lucas S."/>
            <person name="Lapidus A."/>
            <person name="Barry K."/>
            <person name="Detter J.C."/>
            <person name="Glavina del Rio T."/>
            <person name="Hammon N."/>
            <person name="Israni S."/>
            <person name="Dalin E."/>
            <person name="Tice H."/>
            <person name="Pitluck S."/>
            <person name="Saunders E."/>
            <person name="Brettin T."/>
            <person name="Bruce D."/>
            <person name="Han C."/>
            <person name="Tapia R."/>
            <person name="Gilna P."/>
            <person name="Schmutz J."/>
            <person name="Larimer F."/>
            <person name="Land M."/>
            <person name="Hauser L."/>
            <person name="Kyrpides N."/>
            <person name="Mikhailova N."/>
            <person name="Viollier P."/>
            <person name="Stephens C."/>
            <person name="Richardson P."/>
        </authorList>
    </citation>
    <scope>NUCLEOTIDE SEQUENCE [LARGE SCALE GENOMIC DNA]</scope>
    <source>
        <strain evidence="1 2">MCS10</strain>
    </source>
</reference>
<sequence length="181" mass="20287" precursor="true">MCAKLVVTAAREKTMTAIFAAKTRLWPARVFAGLLLVTLGFASRAEAGDQYLDRDDRPVGGYDVVSYHTGDQPLQGLDTITAEYNAVRWYFATEANRDLFVANPVRYAPAYDGHCAYALANDRKVRTDPLAYRVVDGVLYMNFSPSIQTRWEQDIPGYLEQSEANWPDLEPEPAARPGGWF</sequence>
<keyword evidence="2" id="KW-1185">Reference proteome</keyword>
<dbReference type="Proteomes" id="UP000001964">
    <property type="component" value="Chromosome"/>
</dbReference>
<dbReference type="KEGG" id="mmr:Mmar10_1024"/>
<dbReference type="eggNOG" id="COG3350">
    <property type="taxonomic scope" value="Bacteria"/>
</dbReference>
<dbReference type="HOGENOM" id="CLU_087914_2_0_5"/>
<dbReference type="EMBL" id="CP000449">
    <property type="protein sequence ID" value="ABI65317.1"/>
    <property type="molecule type" value="Genomic_DNA"/>
</dbReference>
<dbReference type="AlphaFoldDB" id="Q0AQX0"/>
<accession>Q0AQX0</accession>
<proteinExistence type="predicted"/>
<evidence type="ECO:0008006" key="3">
    <source>
        <dbReference type="Google" id="ProtNLM"/>
    </source>
</evidence>
<evidence type="ECO:0000313" key="1">
    <source>
        <dbReference type="EMBL" id="ABI65317.1"/>
    </source>
</evidence>
<dbReference type="NCBIfam" id="NF041384">
    <property type="entry name" value="YHS_seleno_dom"/>
    <property type="match status" value="1"/>
</dbReference>